<dbReference type="OrthoDB" id="9971254at2759"/>
<dbReference type="Pfam" id="PF18885">
    <property type="entry name" value="DUF5648"/>
    <property type="match status" value="1"/>
</dbReference>
<keyword evidence="4" id="KW-1185">Reference proteome</keyword>
<dbReference type="InterPro" id="IPR043708">
    <property type="entry name" value="DUF5648"/>
</dbReference>
<evidence type="ECO:0000256" key="1">
    <source>
        <dbReference type="SAM" id="SignalP"/>
    </source>
</evidence>
<name>A0A067SQX1_GALM3</name>
<feature type="domain" description="DUF5648" evidence="2">
    <location>
        <begin position="50"/>
        <end position="186"/>
    </location>
</feature>
<evidence type="ECO:0000313" key="3">
    <source>
        <dbReference type="EMBL" id="KDR73345.1"/>
    </source>
</evidence>
<accession>A0A067SQX1</accession>
<feature type="chain" id="PRO_5001646035" description="DUF5648 domain-containing protein" evidence="1">
    <location>
        <begin position="20"/>
        <end position="189"/>
    </location>
</feature>
<dbReference type="EMBL" id="KL142386">
    <property type="protein sequence ID" value="KDR73345.1"/>
    <property type="molecule type" value="Genomic_DNA"/>
</dbReference>
<evidence type="ECO:0000259" key="2">
    <source>
        <dbReference type="Pfam" id="PF18885"/>
    </source>
</evidence>
<dbReference type="HOGENOM" id="CLU_093541_1_0_1"/>
<dbReference type="AlphaFoldDB" id="A0A067SQX1"/>
<proteinExistence type="predicted"/>
<protein>
    <recommendedName>
        <fullName evidence="2">DUF5648 domain-containing protein</fullName>
    </recommendedName>
</protein>
<gene>
    <name evidence="3" type="ORF">GALMADRAFT_730724</name>
</gene>
<evidence type="ECO:0000313" key="4">
    <source>
        <dbReference type="Proteomes" id="UP000027222"/>
    </source>
</evidence>
<organism evidence="3 4">
    <name type="scientific">Galerina marginata (strain CBS 339.88)</name>
    <dbReference type="NCBI Taxonomy" id="685588"/>
    <lineage>
        <taxon>Eukaryota</taxon>
        <taxon>Fungi</taxon>
        <taxon>Dikarya</taxon>
        <taxon>Basidiomycota</taxon>
        <taxon>Agaricomycotina</taxon>
        <taxon>Agaricomycetes</taxon>
        <taxon>Agaricomycetidae</taxon>
        <taxon>Agaricales</taxon>
        <taxon>Agaricineae</taxon>
        <taxon>Strophariaceae</taxon>
        <taxon>Galerina</taxon>
    </lineage>
</organism>
<sequence length="189" mass="20485">MKFFTTFSVVLTAIIPVFSLVVESREASSGSLDTRQVSTTCASPSAAVAFLRAVQPKQIDHFYTTSVSEMENAIFQNGYIPEGTPGNIFTTQQPSTVPLFRLQNLKVIDHFYTTSAAERDSAISTGGYISEGIAGFIYPTAECGGIPLFRRYSARQTDHFYTTSATEAQSSISQFGYADEGIAGFILPA</sequence>
<keyword evidence="1" id="KW-0732">Signal</keyword>
<reference evidence="4" key="1">
    <citation type="journal article" date="2014" name="Proc. Natl. Acad. Sci. U.S.A.">
        <title>Extensive sampling of basidiomycete genomes demonstrates inadequacy of the white-rot/brown-rot paradigm for wood decay fungi.</title>
        <authorList>
            <person name="Riley R."/>
            <person name="Salamov A.A."/>
            <person name="Brown D.W."/>
            <person name="Nagy L.G."/>
            <person name="Floudas D."/>
            <person name="Held B.W."/>
            <person name="Levasseur A."/>
            <person name="Lombard V."/>
            <person name="Morin E."/>
            <person name="Otillar R."/>
            <person name="Lindquist E.A."/>
            <person name="Sun H."/>
            <person name="LaButti K.M."/>
            <person name="Schmutz J."/>
            <person name="Jabbour D."/>
            <person name="Luo H."/>
            <person name="Baker S.E."/>
            <person name="Pisabarro A.G."/>
            <person name="Walton J.D."/>
            <person name="Blanchette R.A."/>
            <person name="Henrissat B."/>
            <person name="Martin F."/>
            <person name="Cullen D."/>
            <person name="Hibbett D.S."/>
            <person name="Grigoriev I.V."/>
        </authorList>
    </citation>
    <scope>NUCLEOTIDE SEQUENCE [LARGE SCALE GENOMIC DNA]</scope>
    <source>
        <strain evidence="4">CBS 339.88</strain>
    </source>
</reference>
<dbReference type="Proteomes" id="UP000027222">
    <property type="component" value="Unassembled WGS sequence"/>
</dbReference>
<feature type="signal peptide" evidence="1">
    <location>
        <begin position="1"/>
        <end position="19"/>
    </location>
</feature>